<dbReference type="AlphaFoldDB" id="A0A1H7F2S3"/>
<organism evidence="3 4">
    <name type="scientific">Paraburkholderia caballeronis</name>
    <dbReference type="NCBI Taxonomy" id="416943"/>
    <lineage>
        <taxon>Bacteria</taxon>
        <taxon>Pseudomonadati</taxon>
        <taxon>Pseudomonadota</taxon>
        <taxon>Betaproteobacteria</taxon>
        <taxon>Burkholderiales</taxon>
        <taxon>Burkholderiaceae</taxon>
        <taxon>Paraburkholderia</taxon>
    </lineage>
</organism>
<gene>
    <name evidence="3" type="ORF">SAMN05192542_101136</name>
</gene>
<feature type="domain" description="HTH araC/xylS-type" evidence="2">
    <location>
        <begin position="72"/>
        <end position="128"/>
    </location>
</feature>
<dbReference type="EMBL" id="FOAJ01000001">
    <property type="protein sequence ID" value="SEK20288.1"/>
    <property type="molecule type" value="Genomic_DNA"/>
</dbReference>
<dbReference type="OrthoDB" id="8590374at2"/>
<evidence type="ECO:0000313" key="3">
    <source>
        <dbReference type="EMBL" id="SEK20288.1"/>
    </source>
</evidence>
<dbReference type="Gene3D" id="1.10.10.60">
    <property type="entry name" value="Homeodomain-like"/>
    <property type="match status" value="1"/>
</dbReference>
<evidence type="ECO:0000259" key="2">
    <source>
        <dbReference type="PROSITE" id="PS01124"/>
    </source>
</evidence>
<feature type="region of interest" description="Disordered" evidence="1">
    <location>
        <begin position="1"/>
        <end position="20"/>
    </location>
</feature>
<keyword evidence="4" id="KW-1185">Reference proteome</keyword>
<evidence type="ECO:0000256" key="1">
    <source>
        <dbReference type="SAM" id="MobiDB-lite"/>
    </source>
</evidence>
<accession>A0A1H7F2S3</accession>
<dbReference type="Proteomes" id="UP000199120">
    <property type="component" value="Unassembled WGS sequence"/>
</dbReference>
<protein>
    <recommendedName>
        <fullName evidence="2">HTH araC/xylS-type domain-containing protein</fullName>
    </recommendedName>
</protein>
<sequence>MGIDRQWNNGEVDDRPESAAQEVRRQIRPRIAERFGSATPIVENFDAVVSNDVVIVVMGPAPYALLRGGVERHVGERRLLKIRGILLTGAGWLPLLRLVERFGFRSAAHFSRAFRTRSGYNPSGVASGFPPEMPLCEAVSRSSRLVDGRAAACNRYRLPFGMLM</sequence>
<dbReference type="InterPro" id="IPR018060">
    <property type="entry name" value="HTH_AraC"/>
</dbReference>
<proteinExistence type="predicted"/>
<dbReference type="GO" id="GO:0043565">
    <property type="term" value="F:sequence-specific DNA binding"/>
    <property type="evidence" value="ECO:0007669"/>
    <property type="project" value="InterPro"/>
</dbReference>
<dbReference type="GO" id="GO:0003700">
    <property type="term" value="F:DNA-binding transcription factor activity"/>
    <property type="evidence" value="ECO:0007669"/>
    <property type="project" value="InterPro"/>
</dbReference>
<dbReference type="STRING" id="416943.SAMN05445871_6130"/>
<reference evidence="4" key="1">
    <citation type="submission" date="2016-10" db="EMBL/GenBank/DDBJ databases">
        <authorList>
            <person name="Varghese N."/>
            <person name="Submissions S."/>
        </authorList>
    </citation>
    <scope>NUCLEOTIDE SEQUENCE [LARGE SCALE GENOMIC DNA]</scope>
    <source>
        <strain evidence="4">LMG 26416</strain>
    </source>
</reference>
<dbReference type="PROSITE" id="PS01124">
    <property type="entry name" value="HTH_ARAC_FAMILY_2"/>
    <property type="match status" value="1"/>
</dbReference>
<evidence type="ECO:0000313" key="4">
    <source>
        <dbReference type="Proteomes" id="UP000199120"/>
    </source>
</evidence>
<name>A0A1H7F2S3_9BURK</name>
<dbReference type="RefSeq" id="WP_090552805.1">
    <property type="nucleotide sequence ID" value="NZ_FNSR01000003.1"/>
</dbReference>